<keyword evidence="4" id="KW-1185">Reference proteome</keyword>
<dbReference type="EMBL" id="FNBT01000010">
    <property type="protein sequence ID" value="SDG02809.1"/>
    <property type="molecule type" value="Genomic_DNA"/>
</dbReference>
<dbReference type="STRING" id="1550231.SAMN05660662_0042"/>
<dbReference type="Gene3D" id="2.60.120.10">
    <property type="entry name" value="Jelly Rolls"/>
    <property type="match status" value="1"/>
</dbReference>
<dbReference type="Proteomes" id="UP000199406">
    <property type="component" value="Unassembled WGS sequence"/>
</dbReference>
<dbReference type="OrthoDB" id="5243731at2"/>
<dbReference type="InterPro" id="IPR014710">
    <property type="entry name" value="RmlC-like_jellyroll"/>
</dbReference>
<feature type="compositionally biased region" description="Basic and acidic residues" evidence="1">
    <location>
        <begin position="13"/>
        <end position="23"/>
    </location>
</feature>
<evidence type="ECO:0000313" key="4">
    <source>
        <dbReference type="Proteomes" id="UP000199406"/>
    </source>
</evidence>
<gene>
    <name evidence="3" type="ORF">SAMN05660662_0042</name>
</gene>
<dbReference type="Pfam" id="PF07883">
    <property type="entry name" value="Cupin_2"/>
    <property type="match status" value="1"/>
</dbReference>
<feature type="domain" description="Cupin type-2" evidence="2">
    <location>
        <begin position="66"/>
        <end position="127"/>
    </location>
</feature>
<dbReference type="PANTHER" id="PTHR36440">
    <property type="entry name" value="PUTATIVE (AFU_ORTHOLOGUE AFUA_8G07350)-RELATED"/>
    <property type="match status" value="1"/>
</dbReference>
<dbReference type="PANTHER" id="PTHR36440:SF1">
    <property type="entry name" value="PUTATIVE (AFU_ORTHOLOGUE AFUA_8G07350)-RELATED"/>
    <property type="match status" value="1"/>
</dbReference>
<dbReference type="InterPro" id="IPR011051">
    <property type="entry name" value="RmlC_Cupin_sf"/>
</dbReference>
<feature type="region of interest" description="Disordered" evidence="1">
    <location>
        <begin position="1"/>
        <end position="32"/>
    </location>
</feature>
<dbReference type="InterPro" id="IPR053146">
    <property type="entry name" value="QDO-like"/>
</dbReference>
<sequence length="168" mass="18233">MSFPDAPGYPPVRYRDEQGERSGRLRRAGTPPDLVGPATEIGFLATAVQTDGEFGLYRYTMTGPPTGPGPHFHRTISESFFVLSGTVQLYEGGDWYDATAGDFLHVPVGGVHAFRNASGERAEMLLLFAPGAPRESYFAGNIARAAAGLQLSEEERLANLWAHDQFDA</sequence>
<name>A0A1G7QY63_9ACTN</name>
<protein>
    <submittedName>
        <fullName evidence="3">Cupin domain-containing protein</fullName>
    </submittedName>
</protein>
<evidence type="ECO:0000256" key="1">
    <source>
        <dbReference type="SAM" id="MobiDB-lite"/>
    </source>
</evidence>
<evidence type="ECO:0000259" key="2">
    <source>
        <dbReference type="Pfam" id="PF07883"/>
    </source>
</evidence>
<dbReference type="SUPFAM" id="SSF51182">
    <property type="entry name" value="RmlC-like cupins"/>
    <property type="match status" value="1"/>
</dbReference>
<evidence type="ECO:0000313" key="3">
    <source>
        <dbReference type="EMBL" id="SDG02809.1"/>
    </source>
</evidence>
<organism evidence="3 4">
    <name type="scientific">Blastococcus aurantiacus</name>
    <dbReference type="NCBI Taxonomy" id="1550231"/>
    <lineage>
        <taxon>Bacteria</taxon>
        <taxon>Bacillati</taxon>
        <taxon>Actinomycetota</taxon>
        <taxon>Actinomycetes</taxon>
        <taxon>Geodermatophilales</taxon>
        <taxon>Geodermatophilaceae</taxon>
        <taxon>Blastococcus</taxon>
    </lineage>
</organism>
<reference evidence="4" key="1">
    <citation type="submission" date="2016-10" db="EMBL/GenBank/DDBJ databases">
        <authorList>
            <person name="Varghese N."/>
            <person name="Submissions S."/>
        </authorList>
    </citation>
    <scope>NUCLEOTIDE SEQUENCE [LARGE SCALE GENOMIC DNA]</scope>
    <source>
        <strain evidence="4">DSM 44268</strain>
    </source>
</reference>
<accession>A0A1G7QY63</accession>
<dbReference type="AlphaFoldDB" id="A0A1G7QY63"/>
<dbReference type="InterPro" id="IPR013096">
    <property type="entry name" value="Cupin_2"/>
</dbReference>
<dbReference type="RefSeq" id="WP_091770903.1">
    <property type="nucleotide sequence ID" value="NZ_FNBT01000010.1"/>
</dbReference>
<proteinExistence type="predicted"/>